<feature type="transmembrane region" description="Helical" evidence="2">
    <location>
        <begin position="345"/>
        <end position="363"/>
    </location>
</feature>
<feature type="region of interest" description="Disordered" evidence="1">
    <location>
        <begin position="169"/>
        <end position="192"/>
    </location>
</feature>
<reference evidence="4" key="1">
    <citation type="journal article" date="2019" name="Int. J. Syst. Evol. Microbiol.">
        <title>The Global Catalogue of Microorganisms (GCM) 10K type strain sequencing project: providing services to taxonomists for standard genome sequencing and annotation.</title>
        <authorList>
            <consortium name="The Broad Institute Genomics Platform"/>
            <consortium name="The Broad Institute Genome Sequencing Center for Infectious Disease"/>
            <person name="Wu L."/>
            <person name="Ma J."/>
        </authorList>
    </citation>
    <scope>NUCLEOTIDE SEQUENCE [LARGE SCALE GENOMIC DNA]</scope>
    <source>
        <strain evidence="4">JCM 9371</strain>
    </source>
</reference>
<evidence type="ECO:0000256" key="1">
    <source>
        <dbReference type="SAM" id="MobiDB-lite"/>
    </source>
</evidence>
<feature type="transmembrane region" description="Helical" evidence="2">
    <location>
        <begin position="510"/>
        <end position="532"/>
    </location>
</feature>
<evidence type="ECO:0000313" key="3">
    <source>
        <dbReference type="EMBL" id="MFD0689419.1"/>
    </source>
</evidence>
<feature type="transmembrane region" description="Helical" evidence="2">
    <location>
        <begin position="452"/>
        <end position="469"/>
    </location>
</feature>
<feature type="transmembrane region" description="Helical" evidence="2">
    <location>
        <begin position="476"/>
        <end position="498"/>
    </location>
</feature>
<comment type="caution">
    <text evidence="3">The sequence shown here is derived from an EMBL/GenBank/DDBJ whole genome shotgun (WGS) entry which is preliminary data.</text>
</comment>
<feature type="transmembrane region" description="Helical" evidence="2">
    <location>
        <begin position="375"/>
        <end position="401"/>
    </location>
</feature>
<feature type="transmembrane region" description="Helical" evidence="2">
    <location>
        <begin position="306"/>
        <end position="324"/>
    </location>
</feature>
<gene>
    <name evidence="3" type="ORF">ACFQZM_33380</name>
</gene>
<dbReference type="RefSeq" id="WP_378324694.1">
    <property type="nucleotide sequence ID" value="NZ_JBHTGP010000017.1"/>
</dbReference>
<name>A0ABW2XVF6_9ACTN</name>
<sequence length="708" mass="73436">MVQVSDRSEHRGNRDSAGTARATCLLDRGGDAAVLLFAAWTLAYHLALLFDPPTTALLAGWLAASAGAAAVLLARRRRRRGWRGAGSTAGSTTGSRAGSTAALWRDRPGRVLTAPPRVLAAVAVAAGAVAGTCAGLHPSGVPWWCAWAPGVVGVAASAAWVLRRRGVPATRPHPDVETAAGTSPAPVPDHVGGRDLRWGTPLALATGAGFAVASLYIVNTDADDAYFVSRSVATAATGRIPMKDVVFTSGSTGPIAGEPPVSSIEVLVGAVARLLGVPAASFLWYAVLPGVTFLAVWSLWRLVRAWAPRNAALCFAVGAVYLLWSGQERASLGAFHLLRMWQGKAVLVSALVPLLYVYLTRWAERRRPRDLVLLAAAGIAAVGLTSSAVLVVPLVTAAAALPLAAAGRVRTGLAACSAAAYPLAAGLAVALLHEDTSVHGAFHDAPESFQWVLLHGTLGILAGCALWLSPWTARPGVPALVATGAAAVLTLLVLPGVLEAAADVTDAGQVLWRTMWIVPAPAMIGLLAAVRVPRPASLPPGRALAVLPAAALVAAVVVAGTPVWTAASGSFVASRPSWKVPAENVGTARAVVREAGSGGAVLMPTRYMRVVPLLSADVHAVNPNPHYLSLLPAPPRLIEDRRLLSRAVRSPYSRKPSPAEFRDALRRADVRVACVFVRDRRGTALLADAGWTGTRRVGRLVCAFPPAG</sequence>
<organism evidence="3 4">
    <name type="scientific">Actinomadura fibrosa</name>
    <dbReference type="NCBI Taxonomy" id="111802"/>
    <lineage>
        <taxon>Bacteria</taxon>
        <taxon>Bacillati</taxon>
        <taxon>Actinomycetota</taxon>
        <taxon>Actinomycetes</taxon>
        <taxon>Streptosporangiales</taxon>
        <taxon>Thermomonosporaceae</taxon>
        <taxon>Actinomadura</taxon>
    </lineage>
</organism>
<feature type="transmembrane region" description="Helical" evidence="2">
    <location>
        <begin position="544"/>
        <end position="567"/>
    </location>
</feature>
<feature type="transmembrane region" description="Helical" evidence="2">
    <location>
        <begin position="118"/>
        <end position="137"/>
    </location>
</feature>
<dbReference type="Pfam" id="PF19554">
    <property type="entry name" value="DUF6077"/>
    <property type="match status" value="1"/>
</dbReference>
<feature type="transmembrane region" description="Helical" evidence="2">
    <location>
        <begin position="32"/>
        <end position="50"/>
    </location>
</feature>
<keyword evidence="4" id="KW-1185">Reference proteome</keyword>
<dbReference type="InterPro" id="IPR045723">
    <property type="entry name" value="DUF6077"/>
</dbReference>
<feature type="transmembrane region" description="Helical" evidence="2">
    <location>
        <begin position="282"/>
        <end position="300"/>
    </location>
</feature>
<dbReference type="Proteomes" id="UP001597063">
    <property type="component" value="Unassembled WGS sequence"/>
</dbReference>
<keyword evidence="2" id="KW-1133">Transmembrane helix</keyword>
<evidence type="ECO:0000256" key="2">
    <source>
        <dbReference type="SAM" id="Phobius"/>
    </source>
</evidence>
<dbReference type="EMBL" id="JBHTGP010000017">
    <property type="protein sequence ID" value="MFD0689419.1"/>
    <property type="molecule type" value="Genomic_DNA"/>
</dbReference>
<feature type="transmembrane region" description="Helical" evidence="2">
    <location>
        <begin position="143"/>
        <end position="162"/>
    </location>
</feature>
<protein>
    <submittedName>
        <fullName evidence="3">DUF6077 domain-containing protein</fullName>
    </submittedName>
</protein>
<feature type="transmembrane region" description="Helical" evidence="2">
    <location>
        <begin position="56"/>
        <end position="74"/>
    </location>
</feature>
<evidence type="ECO:0000313" key="4">
    <source>
        <dbReference type="Proteomes" id="UP001597063"/>
    </source>
</evidence>
<accession>A0ABW2XVF6</accession>
<proteinExistence type="predicted"/>
<keyword evidence="2" id="KW-0812">Transmembrane</keyword>
<keyword evidence="2" id="KW-0472">Membrane</keyword>